<protein>
    <recommendedName>
        <fullName evidence="9">O-methyltransferase domain-containing protein</fullName>
    </recommendedName>
</protein>
<evidence type="ECO:0000256" key="1">
    <source>
        <dbReference type="ARBA" id="ARBA00022603"/>
    </source>
</evidence>
<keyword evidence="1" id="KW-0489">Methyltransferase</keyword>
<reference evidence="7" key="1">
    <citation type="submission" date="2023-07" db="EMBL/GenBank/DDBJ databases">
        <title>Comparative genomics of wheat-associated soil bacteria to identify genetic determinants of phenazine resistance.</title>
        <authorList>
            <person name="Mouncey N."/>
        </authorList>
    </citation>
    <scope>NUCLEOTIDE SEQUENCE</scope>
    <source>
        <strain evidence="7">V4I22</strain>
    </source>
</reference>
<dbReference type="GO" id="GO:0008171">
    <property type="term" value="F:O-methyltransferase activity"/>
    <property type="evidence" value="ECO:0007669"/>
    <property type="project" value="InterPro"/>
</dbReference>
<dbReference type="Pfam" id="PF08100">
    <property type="entry name" value="Dimerisation"/>
    <property type="match status" value="1"/>
</dbReference>
<proteinExistence type="predicted"/>
<dbReference type="Proteomes" id="UP001234216">
    <property type="component" value="Unassembled WGS sequence"/>
</dbReference>
<dbReference type="RefSeq" id="WP_306984761.1">
    <property type="nucleotide sequence ID" value="NZ_JAUSYQ010000002.1"/>
</dbReference>
<dbReference type="Gene3D" id="1.10.10.10">
    <property type="entry name" value="Winged helix-like DNA-binding domain superfamily/Winged helix DNA-binding domain"/>
    <property type="match status" value="1"/>
</dbReference>
<dbReference type="EMBL" id="JAUSZV010000005">
    <property type="protein sequence ID" value="MDQ0912413.1"/>
    <property type="molecule type" value="Genomic_DNA"/>
</dbReference>
<evidence type="ECO:0000259" key="5">
    <source>
        <dbReference type="Pfam" id="PF00891"/>
    </source>
</evidence>
<dbReference type="SUPFAM" id="SSF46785">
    <property type="entry name" value="Winged helix' DNA-binding domain"/>
    <property type="match status" value="1"/>
</dbReference>
<dbReference type="InterPro" id="IPR036388">
    <property type="entry name" value="WH-like_DNA-bd_sf"/>
</dbReference>
<name>A0AAW8FUG7_9ACTN</name>
<dbReference type="PANTHER" id="PTHR43712:SF2">
    <property type="entry name" value="O-METHYLTRANSFERASE CICE"/>
    <property type="match status" value="1"/>
</dbReference>
<dbReference type="GO" id="GO:0032259">
    <property type="term" value="P:methylation"/>
    <property type="evidence" value="ECO:0007669"/>
    <property type="project" value="UniProtKB-KW"/>
</dbReference>
<evidence type="ECO:0000256" key="4">
    <source>
        <dbReference type="SAM" id="MobiDB-lite"/>
    </source>
</evidence>
<dbReference type="PANTHER" id="PTHR43712">
    <property type="entry name" value="PUTATIVE (AFU_ORTHOLOGUE AFUA_4G14580)-RELATED"/>
    <property type="match status" value="1"/>
</dbReference>
<evidence type="ECO:0000256" key="3">
    <source>
        <dbReference type="ARBA" id="ARBA00022691"/>
    </source>
</evidence>
<dbReference type="Gene3D" id="1.10.287.1350">
    <property type="match status" value="1"/>
</dbReference>
<dbReference type="InterPro" id="IPR029063">
    <property type="entry name" value="SAM-dependent_MTases_sf"/>
</dbReference>
<evidence type="ECO:0000259" key="6">
    <source>
        <dbReference type="Pfam" id="PF08100"/>
    </source>
</evidence>
<dbReference type="Pfam" id="PF00891">
    <property type="entry name" value="Methyltransf_2"/>
    <property type="match status" value="1"/>
</dbReference>
<dbReference type="PIRSF" id="PIRSF005739">
    <property type="entry name" value="O-mtase"/>
    <property type="match status" value="1"/>
</dbReference>
<dbReference type="SUPFAM" id="SSF53335">
    <property type="entry name" value="S-adenosyl-L-methionine-dependent methyltransferases"/>
    <property type="match status" value="1"/>
</dbReference>
<accession>A0AAW8FUG7</accession>
<feature type="domain" description="O-methyltransferase C-terminal" evidence="5">
    <location>
        <begin position="126"/>
        <end position="329"/>
    </location>
</feature>
<dbReference type="InterPro" id="IPR016461">
    <property type="entry name" value="COMT-like"/>
</dbReference>
<comment type="caution">
    <text evidence="7">The sequence shown here is derived from an EMBL/GenBank/DDBJ whole genome shotgun (WGS) entry which is preliminary data.</text>
</comment>
<evidence type="ECO:0000313" key="7">
    <source>
        <dbReference type="EMBL" id="MDQ0912413.1"/>
    </source>
</evidence>
<gene>
    <name evidence="7" type="ORF">QFZ22_008398</name>
</gene>
<dbReference type="InterPro" id="IPR036390">
    <property type="entry name" value="WH_DNA-bd_sf"/>
</dbReference>
<dbReference type="AlphaFoldDB" id="A0AAW8FUG7"/>
<evidence type="ECO:0008006" key="9">
    <source>
        <dbReference type="Google" id="ProtNLM"/>
    </source>
</evidence>
<evidence type="ECO:0000256" key="2">
    <source>
        <dbReference type="ARBA" id="ARBA00022679"/>
    </source>
</evidence>
<sequence length="353" mass="38254">MPTAPHTRHGTGQQASPAPDGRSLSQIVFRPWDCQVVATAVRFEIPERLASGPRKSAELAVAIGADPATFTRFLDACAILGLVESDGEGTYTLTELGGTLARGSGPFPAMALMNMGEGMWNRMAKLHETILTGRPAKDDRGEDLYQHYDHHPEERLWHAEAMADLSNDAGRALAAGFDFGPYHRIVDIGGSLGILLSHILTGAPHAHGTVFDLPAVVERGRAARADSPVADRLDFFGGSFFEDAPPSADLYLIKQVLCDWGDEDGARILRNSLRNAPSGSRLLVVEWTRPAGGQPDHLDLMSLCLQTVTGGRARTEDEFITLIESVGFRYEKTTPVPSATSPRPWQVLQAVRP</sequence>
<dbReference type="Gene3D" id="3.40.50.150">
    <property type="entry name" value="Vaccinia Virus protein VP39"/>
    <property type="match status" value="1"/>
</dbReference>
<dbReference type="GO" id="GO:0046983">
    <property type="term" value="F:protein dimerization activity"/>
    <property type="evidence" value="ECO:0007669"/>
    <property type="project" value="InterPro"/>
</dbReference>
<dbReference type="InterPro" id="IPR012967">
    <property type="entry name" value="COMT_dimerisation"/>
</dbReference>
<dbReference type="PROSITE" id="PS51683">
    <property type="entry name" value="SAM_OMT_II"/>
    <property type="match status" value="1"/>
</dbReference>
<dbReference type="CDD" id="cd02440">
    <property type="entry name" value="AdoMet_MTases"/>
    <property type="match status" value="1"/>
</dbReference>
<keyword evidence="2" id="KW-0808">Transferase</keyword>
<keyword evidence="3" id="KW-0949">S-adenosyl-L-methionine</keyword>
<organism evidence="7 8">
    <name type="scientific">Streptomyces canus</name>
    <dbReference type="NCBI Taxonomy" id="58343"/>
    <lineage>
        <taxon>Bacteria</taxon>
        <taxon>Bacillati</taxon>
        <taxon>Actinomycetota</taxon>
        <taxon>Actinomycetes</taxon>
        <taxon>Kitasatosporales</taxon>
        <taxon>Streptomycetaceae</taxon>
        <taxon>Streptomyces</taxon>
        <taxon>Streptomyces aurantiacus group</taxon>
    </lineage>
</organism>
<dbReference type="InterPro" id="IPR001077">
    <property type="entry name" value="COMT_C"/>
</dbReference>
<feature type="domain" description="O-methyltransferase dimerisation" evidence="6">
    <location>
        <begin position="32"/>
        <end position="101"/>
    </location>
</feature>
<evidence type="ECO:0000313" key="8">
    <source>
        <dbReference type="Proteomes" id="UP001234216"/>
    </source>
</evidence>
<feature type="region of interest" description="Disordered" evidence="4">
    <location>
        <begin position="1"/>
        <end position="22"/>
    </location>
</feature>